<name>A0ABT8KN29_9BACT</name>
<evidence type="ECO:0000313" key="1">
    <source>
        <dbReference type="EMBL" id="MDN5202126.1"/>
    </source>
</evidence>
<reference evidence="1" key="1">
    <citation type="submission" date="2023-06" db="EMBL/GenBank/DDBJ databases">
        <title>Genomic of Parafulvivirga corallium.</title>
        <authorList>
            <person name="Wang G."/>
        </authorList>
    </citation>
    <scope>NUCLEOTIDE SEQUENCE</scope>
    <source>
        <strain evidence="1">BMA10</strain>
    </source>
</reference>
<evidence type="ECO:0008006" key="3">
    <source>
        <dbReference type="Google" id="ProtNLM"/>
    </source>
</evidence>
<gene>
    <name evidence="1" type="ORF">QQ008_12150</name>
</gene>
<dbReference type="Proteomes" id="UP001172082">
    <property type="component" value="Unassembled WGS sequence"/>
</dbReference>
<dbReference type="InterPro" id="IPR006311">
    <property type="entry name" value="TAT_signal"/>
</dbReference>
<organism evidence="1 2">
    <name type="scientific">Splendidivirga corallicola</name>
    <dbReference type="NCBI Taxonomy" id="3051826"/>
    <lineage>
        <taxon>Bacteria</taxon>
        <taxon>Pseudomonadati</taxon>
        <taxon>Bacteroidota</taxon>
        <taxon>Cytophagia</taxon>
        <taxon>Cytophagales</taxon>
        <taxon>Splendidivirgaceae</taxon>
        <taxon>Splendidivirga</taxon>
    </lineage>
</organism>
<evidence type="ECO:0000313" key="2">
    <source>
        <dbReference type="Proteomes" id="UP001172082"/>
    </source>
</evidence>
<dbReference type="EMBL" id="JAUJEA010000004">
    <property type="protein sequence ID" value="MDN5202126.1"/>
    <property type="molecule type" value="Genomic_DNA"/>
</dbReference>
<sequence length="158" mass="18235">MKKNNVKKSRRKFIKQTTLSSAALAVMPLNISANENAELSQLTVLDDFKRPDSLYHGHDWETLNPGYWQVQSNALRRRLKNVGDRARRTGFPYHYETHRIKGKSEGVMDVEYDPSLPLGIIWNRNRKMRGDYTLSIEGKIHALSPSKAKEDDKPAQRQ</sequence>
<dbReference type="RefSeq" id="WP_346752152.1">
    <property type="nucleotide sequence ID" value="NZ_JAUJEA010000004.1"/>
</dbReference>
<proteinExistence type="predicted"/>
<accession>A0ABT8KN29</accession>
<dbReference type="PROSITE" id="PS51318">
    <property type="entry name" value="TAT"/>
    <property type="match status" value="1"/>
</dbReference>
<comment type="caution">
    <text evidence="1">The sequence shown here is derived from an EMBL/GenBank/DDBJ whole genome shotgun (WGS) entry which is preliminary data.</text>
</comment>
<keyword evidence="2" id="KW-1185">Reference proteome</keyword>
<protein>
    <recommendedName>
        <fullName evidence="3">Twin-arginine translocation signal domain-containing protein</fullName>
    </recommendedName>
</protein>